<organism evidence="2 3">
    <name type="scientific">Elysia chlorotica</name>
    <name type="common">Eastern emerald elysia</name>
    <name type="synonym">Sea slug</name>
    <dbReference type="NCBI Taxonomy" id="188477"/>
    <lineage>
        <taxon>Eukaryota</taxon>
        <taxon>Metazoa</taxon>
        <taxon>Spiralia</taxon>
        <taxon>Lophotrochozoa</taxon>
        <taxon>Mollusca</taxon>
        <taxon>Gastropoda</taxon>
        <taxon>Heterobranchia</taxon>
        <taxon>Euthyneura</taxon>
        <taxon>Panpulmonata</taxon>
        <taxon>Sacoglossa</taxon>
        <taxon>Placobranchoidea</taxon>
        <taxon>Plakobranchidae</taxon>
        <taxon>Elysia</taxon>
    </lineage>
</organism>
<dbReference type="EMBL" id="RQTK01000354">
    <property type="protein sequence ID" value="RUS81119.1"/>
    <property type="molecule type" value="Genomic_DNA"/>
</dbReference>
<dbReference type="Proteomes" id="UP000271974">
    <property type="component" value="Unassembled WGS sequence"/>
</dbReference>
<gene>
    <name evidence="2" type="ORF">EGW08_011105</name>
</gene>
<evidence type="ECO:0000256" key="1">
    <source>
        <dbReference type="SAM" id="MobiDB-lite"/>
    </source>
</evidence>
<accession>A0A433THW8</accession>
<feature type="region of interest" description="Disordered" evidence="1">
    <location>
        <begin position="264"/>
        <end position="285"/>
    </location>
</feature>
<keyword evidence="3" id="KW-1185">Reference proteome</keyword>
<sequence>MLSSDSCKNLGDARCLPETQLDASVSTDDIDLDLDIDIDAGAPPCLDLVPDETDPKSPIPNGSTCPDQGLKQFNSLPIAKKVIVQQPVARHRFSFQSSDGGDRFATFRPSISDISPMYRYKFSHEEFEEDGASDESLSTSTVVSDYTRRASYIHNIEDDLVIIDGQIAAKDSNVDPILCRLKRQQVVAGMRRKESSVATEMLEAEKVRFDRQIDIKHIEEEDWGEAMTSFLHRCFCCDCCHSRPPVPSMRQLTPEESILSSAKRAFGSGSSWRSDSNSKRKSSSL</sequence>
<reference evidence="2 3" key="1">
    <citation type="submission" date="2019-01" db="EMBL/GenBank/DDBJ databases">
        <title>A draft genome assembly of the solar-powered sea slug Elysia chlorotica.</title>
        <authorList>
            <person name="Cai H."/>
            <person name="Li Q."/>
            <person name="Fang X."/>
            <person name="Li J."/>
            <person name="Curtis N.E."/>
            <person name="Altenburger A."/>
            <person name="Shibata T."/>
            <person name="Feng M."/>
            <person name="Maeda T."/>
            <person name="Schwartz J.A."/>
            <person name="Shigenobu S."/>
            <person name="Lundholm N."/>
            <person name="Nishiyama T."/>
            <person name="Yang H."/>
            <person name="Hasebe M."/>
            <person name="Li S."/>
            <person name="Pierce S.K."/>
            <person name="Wang J."/>
        </authorList>
    </citation>
    <scope>NUCLEOTIDE SEQUENCE [LARGE SCALE GENOMIC DNA]</scope>
    <source>
        <strain evidence="2">EC2010</strain>
        <tissue evidence="2">Whole organism of an adult</tissue>
    </source>
</reference>
<evidence type="ECO:0000313" key="3">
    <source>
        <dbReference type="Proteomes" id="UP000271974"/>
    </source>
</evidence>
<name>A0A433THW8_ELYCH</name>
<dbReference type="AlphaFoldDB" id="A0A433THW8"/>
<comment type="caution">
    <text evidence="2">The sequence shown here is derived from an EMBL/GenBank/DDBJ whole genome shotgun (WGS) entry which is preliminary data.</text>
</comment>
<dbReference type="OrthoDB" id="10581367at2759"/>
<evidence type="ECO:0000313" key="2">
    <source>
        <dbReference type="EMBL" id="RUS81119.1"/>
    </source>
</evidence>
<protein>
    <submittedName>
        <fullName evidence="2">Uncharacterized protein</fullName>
    </submittedName>
</protein>
<proteinExistence type="predicted"/>